<reference evidence="4" key="1">
    <citation type="submission" date="2025-08" db="UniProtKB">
        <authorList>
            <consortium name="RefSeq"/>
        </authorList>
    </citation>
    <scope>IDENTIFICATION</scope>
    <source>
        <tissue evidence="4">Gonads</tissue>
    </source>
</reference>
<protein>
    <submittedName>
        <fullName evidence="4">Uncharacterized protein LOC106180411</fullName>
    </submittedName>
</protein>
<evidence type="ECO:0000313" key="4">
    <source>
        <dbReference type="RefSeq" id="XP_013419845.1"/>
    </source>
</evidence>
<dbReference type="Pfam" id="PF00094">
    <property type="entry name" value="VWD"/>
    <property type="match status" value="1"/>
</dbReference>
<keyword evidence="3" id="KW-1185">Reference proteome</keyword>
<dbReference type="Proteomes" id="UP000085678">
    <property type="component" value="Unplaced"/>
</dbReference>
<dbReference type="KEGG" id="lak:106180411"/>
<dbReference type="GeneID" id="106180411"/>
<evidence type="ECO:0000256" key="1">
    <source>
        <dbReference type="SAM" id="SignalP"/>
    </source>
</evidence>
<name>A0A1S3KB33_LINAN</name>
<dbReference type="PROSITE" id="PS51233">
    <property type="entry name" value="VWFD"/>
    <property type="match status" value="1"/>
</dbReference>
<feature type="domain" description="VWFD" evidence="2">
    <location>
        <begin position="68"/>
        <end position="261"/>
    </location>
</feature>
<dbReference type="AlphaFoldDB" id="A0A1S3KB33"/>
<dbReference type="RefSeq" id="XP_013419845.1">
    <property type="nucleotide sequence ID" value="XM_013564391.1"/>
</dbReference>
<feature type="chain" id="PRO_5010204485" evidence="1">
    <location>
        <begin position="24"/>
        <end position="261"/>
    </location>
</feature>
<dbReference type="InParanoid" id="A0A1S3KB33"/>
<organism evidence="3 4">
    <name type="scientific">Lingula anatina</name>
    <name type="common">Brachiopod</name>
    <name type="synonym">Lingula unguis</name>
    <dbReference type="NCBI Taxonomy" id="7574"/>
    <lineage>
        <taxon>Eukaryota</taxon>
        <taxon>Metazoa</taxon>
        <taxon>Spiralia</taxon>
        <taxon>Lophotrochozoa</taxon>
        <taxon>Brachiopoda</taxon>
        <taxon>Linguliformea</taxon>
        <taxon>Lingulata</taxon>
        <taxon>Lingulida</taxon>
        <taxon>Linguloidea</taxon>
        <taxon>Lingulidae</taxon>
        <taxon>Lingula</taxon>
    </lineage>
</organism>
<dbReference type="InterPro" id="IPR001846">
    <property type="entry name" value="VWF_type-D"/>
</dbReference>
<sequence length="261" mass="28289">MTGQGGVAVLLIIALTTVTSVTGAGPIPLTAEEEAQRYNATQDMLNLPAADRMVPGLPPGPIPAISACECHAHGDVRYVTCDGKVFRFDTPPHVTGIMAKSRPSWLWYIATGQEFFDGGPKTRLSSVKFKIFAHYVKIEYKKNPDPSGVYTITVAAEAAPVPPIAVFQVSLGPGTVGAVLYVGNGFHISVIPMGGDWYIQVRCTLLPSVLFDIRILVARHCLQIRIPPIWNIWMEGICGNWDGNPDNDVTNLVAWPQVKPV</sequence>
<evidence type="ECO:0000259" key="2">
    <source>
        <dbReference type="PROSITE" id="PS51233"/>
    </source>
</evidence>
<proteinExistence type="predicted"/>
<accession>A0A1S3KB33</accession>
<feature type="signal peptide" evidence="1">
    <location>
        <begin position="1"/>
        <end position="23"/>
    </location>
</feature>
<gene>
    <name evidence="4" type="primary">LOC106180411</name>
</gene>
<evidence type="ECO:0000313" key="3">
    <source>
        <dbReference type="Proteomes" id="UP000085678"/>
    </source>
</evidence>
<keyword evidence="1" id="KW-0732">Signal</keyword>